<dbReference type="GO" id="GO:0009253">
    <property type="term" value="P:peptidoglycan catabolic process"/>
    <property type="evidence" value="ECO:0007669"/>
    <property type="project" value="InterPro"/>
</dbReference>
<dbReference type="AlphaFoldDB" id="A0A8J2MBQ7"/>
<evidence type="ECO:0000256" key="1">
    <source>
        <dbReference type="ARBA" id="ARBA00007553"/>
    </source>
</evidence>
<dbReference type="PANTHER" id="PTHR11022:SF41">
    <property type="entry name" value="PEPTIDOGLYCAN-RECOGNITION PROTEIN LC-RELATED"/>
    <property type="match status" value="1"/>
</dbReference>
<dbReference type="PANTHER" id="PTHR11022">
    <property type="entry name" value="PEPTIDOGLYCAN RECOGNITION PROTEIN"/>
    <property type="match status" value="1"/>
</dbReference>
<keyword evidence="3" id="KW-0391">Immunity</keyword>
<dbReference type="SUPFAM" id="SSF55846">
    <property type="entry name" value="N-acetylmuramoyl-L-alanine amidase-like"/>
    <property type="match status" value="1"/>
</dbReference>
<dbReference type="GO" id="GO:0008270">
    <property type="term" value="F:zinc ion binding"/>
    <property type="evidence" value="ECO:0007669"/>
    <property type="project" value="InterPro"/>
</dbReference>
<dbReference type="GO" id="GO:0045087">
    <property type="term" value="P:innate immune response"/>
    <property type="evidence" value="ECO:0007669"/>
    <property type="project" value="UniProtKB-KW"/>
</dbReference>
<evidence type="ECO:0000313" key="5">
    <source>
        <dbReference type="EMBL" id="CAG5082206.1"/>
    </source>
</evidence>
<dbReference type="InterPro" id="IPR036505">
    <property type="entry name" value="Amidase/PGRP_sf"/>
</dbReference>
<dbReference type="Gene3D" id="3.40.80.10">
    <property type="entry name" value="Peptidoglycan recognition protein-like"/>
    <property type="match status" value="1"/>
</dbReference>
<dbReference type="InterPro" id="IPR002502">
    <property type="entry name" value="Amidase_domain"/>
</dbReference>
<keyword evidence="6" id="KW-1185">Reference proteome</keyword>
<dbReference type="GO" id="GO:0008745">
    <property type="term" value="F:N-acetylmuramoyl-L-alanine amidase activity"/>
    <property type="evidence" value="ECO:0007669"/>
    <property type="project" value="InterPro"/>
</dbReference>
<dbReference type="Pfam" id="PF01510">
    <property type="entry name" value="Amidase_2"/>
    <property type="match status" value="1"/>
</dbReference>
<keyword evidence="2" id="KW-0399">Innate immunity</keyword>
<evidence type="ECO:0000256" key="2">
    <source>
        <dbReference type="ARBA" id="ARBA00022588"/>
    </source>
</evidence>
<comment type="caution">
    <text evidence="5">The sequence shown here is derived from an EMBL/GenBank/DDBJ whole genome shotgun (WGS) entry which is preliminary data.</text>
</comment>
<sequence length="107" mass="12209">MESRYIGYNFLISGDGKVYIGRGWRTVGAHTIGVNKKSIGIALIGTFYDKSPNSVQLNSMKNLINFGIAFDFIDKKFKYYSEINDVRPYINDQHNISNFSEMIQNAQ</sequence>
<evidence type="ECO:0000256" key="3">
    <source>
        <dbReference type="ARBA" id="ARBA00022859"/>
    </source>
</evidence>
<organism evidence="5 6">
    <name type="scientific">Cotesia congregata</name>
    <name type="common">Parasitoid wasp</name>
    <name type="synonym">Apanteles congregatus</name>
    <dbReference type="NCBI Taxonomy" id="51543"/>
    <lineage>
        <taxon>Eukaryota</taxon>
        <taxon>Metazoa</taxon>
        <taxon>Ecdysozoa</taxon>
        <taxon>Arthropoda</taxon>
        <taxon>Hexapoda</taxon>
        <taxon>Insecta</taxon>
        <taxon>Pterygota</taxon>
        <taxon>Neoptera</taxon>
        <taxon>Endopterygota</taxon>
        <taxon>Hymenoptera</taxon>
        <taxon>Apocrita</taxon>
        <taxon>Ichneumonoidea</taxon>
        <taxon>Braconidae</taxon>
        <taxon>Microgastrinae</taxon>
        <taxon>Cotesia</taxon>
    </lineage>
</organism>
<dbReference type="InterPro" id="IPR015510">
    <property type="entry name" value="PGRP"/>
</dbReference>
<dbReference type="Proteomes" id="UP000786811">
    <property type="component" value="Unassembled WGS sequence"/>
</dbReference>
<dbReference type="InterPro" id="IPR006619">
    <property type="entry name" value="PGRP_domain_met/bac"/>
</dbReference>
<dbReference type="OrthoDB" id="10001926at2759"/>
<comment type="similarity">
    <text evidence="1">Belongs to the N-acetylmuramoyl-L-alanine amidase 2 family.</text>
</comment>
<dbReference type="SMART" id="SM00701">
    <property type="entry name" value="PGRP"/>
    <property type="match status" value="1"/>
</dbReference>
<dbReference type="CDD" id="cd06583">
    <property type="entry name" value="PGRP"/>
    <property type="match status" value="1"/>
</dbReference>
<name>A0A8J2MBQ7_COTCN</name>
<reference evidence="5" key="1">
    <citation type="submission" date="2021-04" db="EMBL/GenBank/DDBJ databases">
        <authorList>
            <person name="Chebbi M.A.C M."/>
        </authorList>
    </citation>
    <scope>NUCLEOTIDE SEQUENCE</scope>
</reference>
<evidence type="ECO:0000313" key="6">
    <source>
        <dbReference type="Proteomes" id="UP000786811"/>
    </source>
</evidence>
<gene>
    <name evidence="5" type="ORF">HICCMSTLAB_LOCUS3487</name>
</gene>
<dbReference type="EMBL" id="CAJNRD030001118">
    <property type="protein sequence ID" value="CAG5082206.1"/>
    <property type="molecule type" value="Genomic_DNA"/>
</dbReference>
<evidence type="ECO:0000259" key="4">
    <source>
        <dbReference type="SMART" id="SM00701"/>
    </source>
</evidence>
<accession>A0A8J2MBQ7</accession>
<feature type="domain" description="Peptidoglycan recognition protein family" evidence="4">
    <location>
        <begin position="1"/>
        <end position="87"/>
    </location>
</feature>
<proteinExistence type="inferred from homology"/>
<protein>
    <submittedName>
        <fullName evidence="5">Similar to PGRP-LE: Peptidoglycan-recognition protein LE (Drosophila melanogaster)</fullName>
    </submittedName>
</protein>